<organism evidence="1">
    <name type="scientific">Staphylococcus xylosus</name>
    <dbReference type="NCBI Taxonomy" id="1288"/>
    <lineage>
        <taxon>Bacteria</taxon>
        <taxon>Bacillati</taxon>
        <taxon>Bacillota</taxon>
        <taxon>Bacilli</taxon>
        <taxon>Bacillales</taxon>
        <taxon>Staphylococcaceae</taxon>
        <taxon>Staphylococcus</taxon>
    </lineage>
</organism>
<comment type="caution">
    <text evidence="1">The sequence shown here is derived from an EMBL/GenBank/DDBJ whole genome shotgun (WGS) entry which is preliminary data.</text>
</comment>
<evidence type="ECO:0000313" key="1">
    <source>
        <dbReference type="EMBL" id="MBO1919863.1"/>
    </source>
</evidence>
<gene>
    <name evidence="1" type="ORF">J4710_03365</name>
</gene>
<dbReference type="AlphaFoldDB" id="A0A939NIP5"/>
<name>A0A939NIP5_STAXY</name>
<sequence length="56" mass="6655">MTQVKIILIKKPTTSKATQQENQDSLLPQNNDVYERPKESLDFQCIFWKKQMKQIT</sequence>
<dbReference type="EMBL" id="JAGETT010000013">
    <property type="protein sequence ID" value="MBO1919863.1"/>
    <property type="molecule type" value="Genomic_DNA"/>
</dbReference>
<proteinExistence type="predicted"/>
<protein>
    <submittedName>
        <fullName evidence="1">Uncharacterized protein</fullName>
    </submittedName>
</protein>
<reference evidence="1" key="1">
    <citation type="submission" date="2021-03" db="EMBL/GenBank/DDBJ databases">
        <title>Molecular epidemiology and mechanisms of colistin and carbapenem resistance in Enterobacteriaceae from clinical isolates, the environment and porcine samples in Pretoria, South Africa.</title>
        <authorList>
            <person name="Bogoshi D."/>
            <person name="Mbelle N.M."/>
            <person name="Naidoo V."/>
            <person name="Osei Sekyere J."/>
        </authorList>
    </citation>
    <scope>NUCLEOTIDE SEQUENCE</scope>
    <source>
        <strain evidence="1">ESB009</strain>
    </source>
</reference>
<accession>A0A939NIP5</accession>